<name>A0A5C3QUD6_9AGAR</name>
<reference evidence="1 2" key="1">
    <citation type="journal article" date="2019" name="Nat. Ecol. Evol.">
        <title>Megaphylogeny resolves global patterns of mushroom evolution.</title>
        <authorList>
            <person name="Varga T."/>
            <person name="Krizsan K."/>
            <person name="Foldi C."/>
            <person name="Dima B."/>
            <person name="Sanchez-Garcia M."/>
            <person name="Sanchez-Ramirez S."/>
            <person name="Szollosi G.J."/>
            <person name="Szarkandi J.G."/>
            <person name="Papp V."/>
            <person name="Albert L."/>
            <person name="Andreopoulos W."/>
            <person name="Angelini C."/>
            <person name="Antonin V."/>
            <person name="Barry K.W."/>
            <person name="Bougher N.L."/>
            <person name="Buchanan P."/>
            <person name="Buyck B."/>
            <person name="Bense V."/>
            <person name="Catcheside P."/>
            <person name="Chovatia M."/>
            <person name="Cooper J."/>
            <person name="Damon W."/>
            <person name="Desjardin D."/>
            <person name="Finy P."/>
            <person name="Geml J."/>
            <person name="Haridas S."/>
            <person name="Hughes K."/>
            <person name="Justo A."/>
            <person name="Karasinski D."/>
            <person name="Kautmanova I."/>
            <person name="Kiss B."/>
            <person name="Kocsube S."/>
            <person name="Kotiranta H."/>
            <person name="LaButti K.M."/>
            <person name="Lechner B.E."/>
            <person name="Liimatainen K."/>
            <person name="Lipzen A."/>
            <person name="Lukacs Z."/>
            <person name="Mihaltcheva S."/>
            <person name="Morgado L.N."/>
            <person name="Niskanen T."/>
            <person name="Noordeloos M.E."/>
            <person name="Ohm R.A."/>
            <person name="Ortiz-Santana B."/>
            <person name="Ovrebo C."/>
            <person name="Racz N."/>
            <person name="Riley R."/>
            <person name="Savchenko A."/>
            <person name="Shiryaev A."/>
            <person name="Soop K."/>
            <person name="Spirin V."/>
            <person name="Szebenyi C."/>
            <person name="Tomsovsky M."/>
            <person name="Tulloss R.E."/>
            <person name="Uehling J."/>
            <person name="Grigoriev I.V."/>
            <person name="Vagvolgyi C."/>
            <person name="Papp T."/>
            <person name="Martin F.M."/>
            <person name="Miettinen O."/>
            <person name="Hibbett D.S."/>
            <person name="Nagy L.G."/>
        </authorList>
    </citation>
    <scope>NUCLEOTIDE SEQUENCE [LARGE SCALE GENOMIC DNA]</scope>
    <source>
        <strain evidence="1 2">CBS 309.79</strain>
    </source>
</reference>
<keyword evidence="2" id="KW-1185">Reference proteome</keyword>
<gene>
    <name evidence="1" type="ORF">BDV98DRAFT_223852</name>
</gene>
<dbReference type="EMBL" id="ML178816">
    <property type="protein sequence ID" value="TFL05532.1"/>
    <property type="molecule type" value="Genomic_DNA"/>
</dbReference>
<organism evidence="1 2">
    <name type="scientific">Pterulicium gracile</name>
    <dbReference type="NCBI Taxonomy" id="1884261"/>
    <lineage>
        <taxon>Eukaryota</taxon>
        <taxon>Fungi</taxon>
        <taxon>Dikarya</taxon>
        <taxon>Basidiomycota</taxon>
        <taxon>Agaricomycotina</taxon>
        <taxon>Agaricomycetes</taxon>
        <taxon>Agaricomycetidae</taxon>
        <taxon>Agaricales</taxon>
        <taxon>Pleurotineae</taxon>
        <taxon>Pterulaceae</taxon>
        <taxon>Pterulicium</taxon>
    </lineage>
</organism>
<evidence type="ECO:0000313" key="2">
    <source>
        <dbReference type="Proteomes" id="UP000305067"/>
    </source>
</evidence>
<evidence type="ECO:0000313" key="1">
    <source>
        <dbReference type="EMBL" id="TFL05532.1"/>
    </source>
</evidence>
<protein>
    <submittedName>
        <fullName evidence="1">Uncharacterized protein</fullName>
    </submittedName>
</protein>
<proteinExistence type="predicted"/>
<dbReference type="Proteomes" id="UP000305067">
    <property type="component" value="Unassembled WGS sequence"/>
</dbReference>
<accession>A0A5C3QUD6</accession>
<dbReference type="AlphaFoldDB" id="A0A5C3QUD6"/>
<sequence length="142" mass="16122">MSSDASAFDCCGLHPGATSLLDLPLRYQRFDFSPLDITMAKQAISTTQEQIEAIDRALDRLLDSKVLMEEHLARQMACIAPVHRVHDEILLLIFKMTVVQDIFAHPPLYKLYSDFFQNSGMWLPHALGSFRRLSTLQRPFAG</sequence>